<evidence type="ECO:0000313" key="2">
    <source>
        <dbReference type="Proteomes" id="UP000235315"/>
    </source>
</evidence>
<organism evidence="1 2">
    <name type="scientific">Pseudomonas ogarae (strain DSM 112162 / CECT 30235 / F113)</name>
    <dbReference type="NCBI Taxonomy" id="1114970"/>
    <lineage>
        <taxon>Bacteria</taxon>
        <taxon>Pseudomonadati</taxon>
        <taxon>Pseudomonadota</taxon>
        <taxon>Gammaproteobacteria</taxon>
        <taxon>Pseudomonadales</taxon>
        <taxon>Pseudomonadaceae</taxon>
        <taxon>Pseudomonas</taxon>
    </lineage>
</organism>
<reference evidence="1 2" key="1">
    <citation type="submission" date="2018-01" db="EMBL/GenBank/DDBJ databases">
        <title>Tropical forage species Digitaria eriantha prevents oxidative stress under low temperature conditions by the incorporation of polyhydroxybutyrate-producing endophytic bacteria.</title>
        <authorList>
            <person name="Stritzler M."/>
            <person name="Ayub N."/>
        </authorList>
    </citation>
    <scope>NUCLEOTIDE SEQUENCE [LARGE SCALE GENOMIC DNA]</scope>
    <source>
        <strain evidence="1 2">FR1</strain>
    </source>
</reference>
<evidence type="ECO:0000313" key="1">
    <source>
        <dbReference type="EMBL" id="AUO48236.1"/>
    </source>
</evidence>
<gene>
    <name evidence="1" type="ORF">C1C98_23670</name>
</gene>
<name>A0ABN5GC78_PSEO1</name>
<proteinExistence type="predicted"/>
<keyword evidence="2" id="KW-1185">Reference proteome</keyword>
<protein>
    <submittedName>
        <fullName evidence="1">Uncharacterized protein</fullName>
    </submittedName>
</protein>
<dbReference type="Proteomes" id="UP000235315">
    <property type="component" value="Chromosome"/>
</dbReference>
<accession>A0ABN5GC78</accession>
<sequence>MKIASVLQARQCAAFGRRWFFMKKFSCCGGKSLSESNSPCGSELAREEANTVDDTLLIRILQGVPVNFDSYPIPQNPVYFLSSAARRDAFA</sequence>
<dbReference type="EMBL" id="CP025738">
    <property type="protein sequence ID" value="AUO48236.1"/>
    <property type="molecule type" value="Genomic_DNA"/>
</dbReference>